<sequence>MKSIGTYQSRQVFWFDYQQFDLNQLPKKDWLCLATSDIDPNDQKYERFVRHSIETGILEFKGHGKFGEKLHDIFDEIMTQMEVVENHQPVSVMTTWHNDESLADTFWQCFFATCLPETADLDNISIICTDLTGANSSYELKLILERFEDGWIPD</sequence>
<keyword evidence="2" id="KW-1185">Reference proteome</keyword>
<dbReference type="Proteomes" id="UP000290261">
    <property type="component" value="Unassembled WGS sequence"/>
</dbReference>
<organism evidence="1 2">
    <name type="scientific">Flagellimonas olearia</name>
    <dbReference type="NCBI Taxonomy" id="552546"/>
    <lineage>
        <taxon>Bacteria</taxon>
        <taxon>Pseudomonadati</taxon>
        <taxon>Bacteroidota</taxon>
        <taxon>Flavobacteriia</taxon>
        <taxon>Flavobacteriales</taxon>
        <taxon>Flavobacteriaceae</taxon>
        <taxon>Flagellimonas</taxon>
    </lineage>
</organism>
<dbReference type="EMBL" id="JJMP01000009">
    <property type="protein sequence ID" value="RYC50619.1"/>
    <property type="molecule type" value="Genomic_DNA"/>
</dbReference>
<gene>
    <name evidence="1" type="ORF">DN53_18515</name>
</gene>
<dbReference type="AlphaFoldDB" id="A0A444VIM8"/>
<protein>
    <submittedName>
        <fullName evidence="1">Uncharacterized protein</fullName>
    </submittedName>
</protein>
<reference evidence="1 2" key="1">
    <citation type="submission" date="2014-04" db="EMBL/GenBank/DDBJ databases">
        <title>Whole genome of Muricauda olearia.</title>
        <authorList>
            <person name="Zhang X.-H."/>
            <person name="Tang K."/>
        </authorList>
    </citation>
    <scope>NUCLEOTIDE SEQUENCE [LARGE SCALE GENOMIC DNA]</scope>
    <source>
        <strain evidence="1 2">Th120</strain>
    </source>
</reference>
<comment type="caution">
    <text evidence="1">The sequence shown here is derived from an EMBL/GenBank/DDBJ whole genome shotgun (WGS) entry which is preliminary data.</text>
</comment>
<evidence type="ECO:0000313" key="2">
    <source>
        <dbReference type="Proteomes" id="UP000290261"/>
    </source>
</evidence>
<accession>A0A444VIM8</accession>
<name>A0A444VIM8_9FLAO</name>
<dbReference type="RefSeq" id="WP_129655677.1">
    <property type="nucleotide sequence ID" value="NZ_ML142913.1"/>
</dbReference>
<evidence type="ECO:0000313" key="1">
    <source>
        <dbReference type="EMBL" id="RYC50619.1"/>
    </source>
</evidence>
<proteinExistence type="predicted"/>